<name>A0A6H5IYQ1_9HYME</name>
<dbReference type="InterPro" id="IPR036770">
    <property type="entry name" value="Ankyrin_rpt-contain_sf"/>
</dbReference>
<dbReference type="Proteomes" id="UP000479190">
    <property type="component" value="Unassembled WGS sequence"/>
</dbReference>
<proteinExistence type="predicted"/>
<keyword evidence="3" id="KW-1185">Reference proteome</keyword>
<reference evidence="2 3" key="1">
    <citation type="submission" date="2020-02" db="EMBL/GenBank/DDBJ databases">
        <authorList>
            <person name="Ferguson B K."/>
        </authorList>
    </citation>
    <scope>NUCLEOTIDE SEQUENCE [LARGE SCALE GENOMIC DNA]</scope>
</reference>
<protein>
    <submittedName>
        <fullName evidence="2">Uncharacterized protein</fullName>
    </submittedName>
</protein>
<sequence length="125" mass="13921">MAMVIKLFNIYKNFNVNYTDEAGLTHFHAACMARCKHVIEKFLELGQDPNVRVGDIGDSPLIMVLSNSWFAELLLRSGADPNLANAKGLTPCTTSAPPRRRRRLAERVVRAQPRQVSAAAGERQE</sequence>
<evidence type="ECO:0000313" key="3">
    <source>
        <dbReference type="Proteomes" id="UP000479190"/>
    </source>
</evidence>
<evidence type="ECO:0000256" key="1">
    <source>
        <dbReference type="SAM" id="MobiDB-lite"/>
    </source>
</evidence>
<feature type="region of interest" description="Disordered" evidence="1">
    <location>
        <begin position="86"/>
        <end position="125"/>
    </location>
</feature>
<dbReference type="EMBL" id="CADCXV010001137">
    <property type="protein sequence ID" value="CAB0041867.1"/>
    <property type="molecule type" value="Genomic_DNA"/>
</dbReference>
<dbReference type="OrthoDB" id="10251692at2759"/>
<dbReference type="SUPFAM" id="SSF48403">
    <property type="entry name" value="Ankyrin repeat"/>
    <property type="match status" value="1"/>
</dbReference>
<gene>
    <name evidence="2" type="ORF">TBRA_LOCUS13515</name>
</gene>
<evidence type="ECO:0000313" key="2">
    <source>
        <dbReference type="EMBL" id="CAB0041867.1"/>
    </source>
</evidence>
<organism evidence="2 3">
    <name type="scientific">Trichogramma brassicae</name>
    <dbReference type="NCBI Taxonomy" id="86971"/>
    <lineage>
        <taxon>Eukaryota</taxon>
        <taxon>Metazoa</taxon>
        <taxon>Ecdysozoa</taxon>
        <taxon>Arthropoda</taxon>
        <taxon>Hexapoda</taxon>
        <taxon>Insecta</taxon>
        <taxon>Pterygota</taxon>
        <taxon>Neoptera</taxon>
        <taxon>Endopterygota</taxon>
        <taxon>Hymenoptera</taxon>
        <taxon>Apocrita</taxon>
        <taxon>Proctotrupomorpha</taxon>
        <taxon>Chalcidoidea</taxon>
        <taxon>Trichogrammatidae</taxon>
        <taxon>Trichogramma</taxon>
    </lineage>
</organism>
<dbReference type="Gene3D" id="1.25.40.20">
    <property type="entry name" value="Ankyrin repeat-containing domain"/>
    <property type="match status" value="1"/>
</dbReference>
<dbReference type="AlphaFoldDB" id="A0A6H5IYQ1"/>
<accession>A0A6H5IYQ1</accession>